<dbReference type="Proteomes" id="UP000271889">
    <property type="component" value="Unassembled WGS sequence"/>
</dbReference>
<gene>
    <name evidence="1" type="ORF">CGOC_LOCUS13364</name>
</gene>
<evidence type="ECO:0000313" key="1">
    <source>
        <dbReference type="EMBL" id="VDN37016.1"/>
    </source>
</evidence>
<accession>A0A3P7R1J2</accession>
<name>A0A3P7R1J2_CYLGO</name>
<dbReference type="AlphaFoldDB" id="A0A3P7R1J2"/>
<proteinExistence type="predicted"/>
<reference evidence="1 2" key="1">
    <citation type="submission" date="2018-11" db="EMBL/GenBank/DDBJ databases">
        <authorList>
            <consortium name="Pathogen Informatics"/>
        </authorList>
    </citation>
    <scope>NUCLEOTIDE SEQUENCE [LARGE SCALE GENOMIC DNA]</scope>
</reference>
<protein>
    <submittedName>
        <fullName evidence="1">Uncharacterized protein</fullName>
    </submittedName>
</protein>
<evidence type="ECO:0000313" key="2">
    <source>
        <dbReference type="Proteomes" id="UP000271889"/>
    </source>
</evidence>
<sequence>MARSVALSFTQSTTLAPNGVVVAGGLSQSAYADQRGGESTTTLSLNHIAVRCEAKSPRIVYRARRHARLARALS</sequence>
<organism evidence="1 2">
    <name type="scientific">Cylicostephanus goldi</name>
    <name type="common">Nematode worm</name>
    <dbReference type="NCBI Taxonomy" id="71465"/>
    <lineage>
        <taxon>Eukaryota</taxon>
        <taxon>Metazoa</taxon>
        <taxon>Ecdysozoa</taxon>
        <taxon>Nematoda</taxon>
        <taxon>Chromadorea</taxon>
        <taxon>Rhabditida</taxon>
        <taxon>Rhabditina</taxon>
        <taxon>Rhabditomorpha</taxon>
        <taxon>Strongyloidea</taxon>
        <taxon>Strongylidae</taxon>
        <taxon>Cylicostephanus</taxon>
    </lineage>
</organism>
<dbReference type="EMBL" id="UYRV01130672">
    <property type="protein sequence ID" value="VDN37016.1"/>
    <property type="molecule type" value="Genomic_DNA"/>
</dbReference>
<keyword evidence="2" id="KW-1185">Reference proteome</keyword>